<evidence type="ECO:0000313" key="1">
    <source>
        <dbReference type="EMBL" id="KAG0447160.1"/>
    </source>
</evidence>
<dbReference type="GO" id="GO:0005739">
    <property type="term" value="C:mitochondrion"/>
    <property type="evidence" value="ECO:0007669"/>
    <property type="project" value="TreeGrafter"/>
</dbReference>
<dbReference type="SUPFAM" id="SSF51905">
    <property type="entry name" value="FAD/NAD(P)-binding domain"/>
    <property type="match status" value="1"/>
</dbReference>
<dbReference type="Proteomes" id="UP000639772">
    <property type="component" value="Unassembled WGS sequence"/>
</dbReference>
<sequence length="255" mass="28582">AYSRKTQWSISILSGFTRRGFSVGVSGGSSNSNEKNEVMPSITTKNEECDIAIVGGGMVGLALACGLSSMQLAKQLRVAIIDSNPAVKSRANFKKSEIVATFQAVIMTVFDISEVGAWEYVEQQRHAYFNQMQVWDYTGLGYTRYNARDVDKDYLGCVVENKVLCNSLLSSLQVLFCYIQSNYQFSFLCGNFICPIFHSDPAYRSFKLSICLDFSLPLKSWICYSIYFTTSLDGNLMWSVLIRFVYLKNGTLLPS</sequence>
<dbReference type="GO" id="GO:0016123">
    <property type="term" value="P:xanthophyll biosynthetic process"/>
    <property type="evidence" value="ECO:0007669"/>
    <property type="project" value="TreeGrafter"/>
</dbReference>
<feature type="non-terminal residue" evidence="1">
    <location>
        <position position="255"/>
    </location>
</feature>
<dbReference type="Gene3D" id="3.50.50.60">
    <property type="entry name" value="FAD/NAD(P)-binding domain"/>
    <property type="match status" value="1"/>
</dbReference>
<name>A0A835U458_VANPL</name>
<dbReference type="PANTHER" id="PTHR43876:SF7">
    <property type="entry name" value="UBIQUINONE BIOSYNTHESIS MONOOXYGENASE COQ6, MITOCHONDRIAL"/>
    <property type="match status" value="1"/>
</dbReference>
<dbReference type="InterPro" id="IPR051205">
    <property type="entry name" value="UbiH/COQ6_monooxygenase"/>
</dbReference>
<accession>A0A835U458</accession>
<organism evidence="1 2">
    <name type="scientific">Vanilla planifolia</name>
    <name type="common">Vanilla</name>
    <dbReference type="NCBI Taxonomy" id="51239"/>
    <lineage>
        <taxon>Eukaryota</taxon>
        <taxon>Viridiplantae</taxon>
        <taxon>Streptophyta</taxon>
        <taxon>Embryophyta</taxon>
        <taxon>Tracheophyta</taxon>
        <taxon>Spermatophyta</taxon>
        <taxon>Magnoliopsida</taxon>
        <taxon>Liliopsida</taxon>
        <taxon>Asparagales</taxon>
        <taxon>Orchidaceae</taxon>
        <taxon>Vanilloideae</taxon>
        <taxon>Vanilleae</taxon>
        <taxon>Vanilla</taxon>
    </lineage>
</organism>
<dbReference type="PANTHER" id="PTHR43876">
    <property type="entry name" value="UBIQUINONE BIOSYNTHESIS MONOOXYGENASE COQ6, MITOCHONDRIAL"/>
    <property type="match status" value="1"/>
</dbReference>
<dbReference type="EMBL" id="JADCNM010000488">
    <property type="protein sequence ID" value="KAG0447160.1"/>
    <property type="molecule type" value="Genomic_DNA"/>
</dbReference>
<evidence type="ECO:0000313" key="2">
    <source>
        <dbReference type="Proteomes" id="UP000639772"/>
    </source>
</evidence>
<dbReference type="OrthoDB" id="683240at2759"/>
<dbReference type="AlphaFoldDB" id="A0A835U458"/>
<dbReference type="InterPro" id="IPR036188">
    <property type="entry name" value="FAD/NAD-bd_sf"/>
</dbReference>
<reference evidence="1 2" key="1">
    <citation type="journal article" date="2020" name="Nat. Food">
        <title>A phased Vanilla planifolia genome enables genetic improvement of flavour and production.</title>
        <authorList>
            <person name="Hasing T."/>
            <person name="Tang H."/>
            <person name="Brym M."/>
            <person name="Khazi F."/>
            <person name="Huang T."/>
            <person name="Chambers A.H."/>
        </authorList>
    </citation>
    <scope>NUCLEOTIDE SEQUENCE [LARGE SCALE GENOMIC DNA]</scope>
    <source>
        <tissue evidence="1">Leaf</tissue>
    </source>
</reference>
<proteinExistence type="predicted"/>
<comment type="caution">
    <text evidence="1">The sequence shown here is derived from an EMBL/GenBank/DDBJ whole genome shotgun (WGS) entry which is preliminary data.</text>
</comment>
<dbReference type="GO" id="GO:0016120">
    <property type="term" value="P:carotene biosynthetic process"/>
    <property type="evidence" value="ECO:0007669"/>
    <property type="project" value="TreeGrafter"/>
</dbReference>
<protein>
    <submittedName>
        <fullName evidence="1">Uncharacterized protein</fullName>
    </submittedName>
</protein>
<gene>
    <name evidence="1" type="ORF">HPP92_028451</name>
</gene>